<reference evidence="1" key="2">
    <citation type="journal article" date="2015" name="Fish Shellfish Immunol.">
        <title>Early steps in the European eel (Anguilla anguilla)-Vibrio vulnificus interaction in the gills: Role of the RtxA13 toxin.</title>
        <authorList>
            <person name="Callol A."/>
            <person name="Pajuelo D."/>
            <person name="Ebbesson L."/>
            <person name="Teles M."/>
            <person name="MacKenzie S."/>
            <person name="Amaro C."/>
        </authorList>
    </citation>
    <scope>NUCLEOTIDE SEQUENCE</scope>
</reference>
<dbReference type="EMBL" id="GBXM01033796">
    <property type="protein sequence ID" value="JAH74781.1"/>
    <property type="molecule type" value="Transcribed_RNA"/>
</dbReference>
<protein>
    <submittedName>
        <fullName evidence="1">Uncharacterized protein</fullName>
    </submittedName>
</protein>
<proteinExistence type="predicted"/>
<dbReference type="AlphaFoldDB" id="A0A0E9V9U9"/>
<evidence type="ECO:0000313" key="1">
    <source>
        <dbReference type="EMBL" id="JAH74781.1"/>
    </source>
</evidence>
<reference evidence="1" key="1">
    <citation type="submission" date="2014-11" db="EMBL/GenBank/DDBJ databases">
        <authorList>
            <person name="Amaro Gonzalez C."/>
        </authorList>
    </citation>
    <scope>NUCLEOTIDE SEQUENCE</scope>
</reference>
<organism evidence="1">
    <name type="scientific">Anguilla anguilla</name>
    <name type="common">European freshwater eel</name>
    <name type="synonym">Muraena anguilla</name>
    <dbReference type="NCBI Taxonomy" id="7936"/>
    <lineage>
        <taxon>Eukaryota</taxon>
        <taxon>Metazoa</taxon>
        <taxon>Chordata</taxon>
        <taxon>Craniata</taxon>
        <taxon>Vertebrata</taxon>
        <taxon>Euteleostomi</taxon>
        <taxon>Actinopterygii</taxon>
        <taxon>Neopterygii</taxon>
        <taxon>Teleostei</taxon>
        <taxon>Anguilliformes</taxon>
        <taxon>Anguillidae</taxon>
        <taxon>Anguilla</taxon>
    </lineage>
</organism>
<accession>A0A0E9V9U9</accession>
<sequence length="18" mass="2083">MICQQVNVRCNYSSPKGR</sequence>
<name>A0A0E9V9U9_ANGAN</name>